<name>A0ABM9PLF4_9FLAO</name>
<reference evidence="5 6" key="1">
    <citation type="submission" date="2024-05" db="EMBL/GenBank/DDBJ databases">
        <authorList>
            <person name="Duchaud E."/>
        </authorList>
    </citation>
    <scope>NUCLEOTIDE SEQUENCE [LARGE SCALE GENOMIC DNA]</scope>
    <source>
        <strain evidence="5">Ena-SAMPLE-TAB-13-05-2024-13:56:06:370-140305</strain>
    </source>
</reference>
<evidence type="ECO:0000256" key="2">
    <source>
        <dbReference type="ARBA" id="ARBA00023125"/>
    </source>
</evidence>
<dbReference type="Proteomes" id="UP001497602">
    <property type="component" value="Unassembled WGS sequence"/>
</dbReference>
<keyword evidence="3" id="KW-0804">Transcription</keyword>
<dbReference type="InterPro" id="IPR009057">
    <property type="entry name" value="Homeodomain-like_sf"/>
</dbReference>
<protein>
    <submittedName>
        <fullName evidence="5">HTH-type transcriptional activator Btr</fullName>
    </submittedName>
</protein>
<keyword evidence="1" id="KW-0805">Transcription regulation</keyword>
<dbReference type="PANTHER" id="PTHR43280:SF28">
    <property type="entry name" value="HTH-TYPE TRANSCRIPTIONAL ACTIVATOR RHAS"/>
    <property type="match status" value="1"/>
</dbReference>
<dbReference type="PANTHER" id="PTHR43280">
    <property type="entry name" value="ARAC-FAMILY TRANSCRIPTIONAL REGULATOR"/>
    <property type="match status" value="1"/>
</dbReference>
<evidence type="ECO:0000313" key="6">
    <source>
        <dbReference type="Proteomes" id="UP001497602"/>
    </source>
</evidence>
<dbReference type="SMART" id="SM00342">
    <property type="entry name" value="HTH_ARAC"/>
    <property type="match status" value="1"/>
</dbReference>
<evidence type="ECO:0000313" key="5">
    <source>
        <dbReference type="EMBL" id="CAL2106516.1"/>
    </source>
</evidence>
<keyword evidence="6" id="KW-1185">Reference proteome</keyword>
<dbReference type="EMBL" id="CAXJRC010000015">
    <property type="protein sequence ID" value="CAL2106516.1"/>
    <property type="molecule type" value="Genomic_DNA"/>
</dbReference>
<proteinExistence type="predicted"/>
<evidence type="ECO:0000256" key="3">
    <source>
        <dbReference type="ARBA" id="ARBA00023163"/>
    </source>
</evidence>
<dbReference type="RefSeq" id="WP_348738271.1">
    <property type="nucleotide sequence ID" value="NZ_CAXJRC010000015.1"/>
</dbReference>
<organism evidence="5 6">
    <name type="scientific">Tenacibaculum vairaonense</name>
    <dbReference type="NCBI Taxonomy" id="3137860"/>
    <lineage>
        <taxon>Bacteria</taxon>
        <taxon>Pseudomonadati</taxon>
        <taxon>Bacteroidota</taxon>
        <taxon>Flavobacteriia</taxon>
        <taxon>Flavobacteriales</taxon>
        <taxon>Flavobacteriaceae</taxon>
        <taxon>Tenacibaculum</taxon>
    </lineage>
</organism>
<keyword evidence="2" id="KW-0238">DNA-binding</keyword>
<dbReference type="Gene3D" id="1.10.10.60">
    <property type="entry name" value="Homeodomain-like"/>
    <property type="match status" value="1"/>
</dbReference>
<feature type="domain" description="HTH araC/xylS-type" evidence="4">
    <location>
        <begin position="156"/>
        <end position="255"/>
    </location>
</feature>
<evidence type="ECO:0000256" key="1">
    <source>
        <dbReference type="ARBA" id="ARBA00023015"/>
    </source>
</evidence>
<sequence>MNELFETFKPQNSIVKKFVDYYYLDIKPDNVTSEFQCFPHFNNTISLYKSHIRLKDREMVFDKNAKPYQIFTPLRENILTVKQLGKLHRVVVVFHPLGIQQFYRGLDFSNYITDVKFFSEKELEQLFSTEKTEVLINLLDKFLEKRLIKFDSPVVEKSLQYIFNHYKNFSVSEISKELGVSRQHLTRVFKSHLGVSLKKFHEIFVFRKTINKKLSEKSNQNFAEIAYEFNFSDQSHLIKTYKNLTKCTPKSFFDKGTFLDKKYTFWHLKF</sequence>
<dbReference type="Pfam" id="PF12833">
    <property type="entry name" value="HTH_18"/>
    <property type="match status" value="1"/>
</dbReference>
<dbReference type="SUPFAM" id="SSF46689">
    <property type="entry name" value="Homeodomain-like"/>
    <property type="match status" value="2"/>
</dbReference>
<evidence type="ECO:0000259" key="4">
    <source>
        <dbReference type="PROSITE" id="PS01124"/>
    </source>
</evidence>
<gene>
    <name evidence="5" type="primary">btr</name>
    <name evidence="5" type="ORF">T190115A13A_230045</name>
</gene>
<dbReference type="InterPro" id="IPR018060">
    <property type="entry name" value="HTH_AraC"/>
</dbReference>
<dbReference type="PROSITE" id="PS01124">
    <property type="entry name" value="HTH_ARAC_FAMILY_2"/>
    <property type="match status" value="1"/>
</dbReference>
<comment type="caution">
    <text evidence="5">The sequence shown here is derived from an EMBL/GenBank/DDBJ whole genome shotgun (WGS) entry which is preliminary data.</text>
</comment>
<accession>A0ABM9PLF4</accession>